<evidence type="ECO:0000256" key="1">
    <source>
        <dbReference type="SAM" id="Phobius"/>
    </source>
</evidence>
<keyword evidence="1" id="KW-1133">Transmembrane helix</keyword>
<feature type="transmembrane region" description="Helical" evidence="1">
    <location>
        <begin position="17"/>
        <end position="42"/>
    </location>
</feature>
<keyword evidence="3" id="KW-1185">Reference proteome</keyword>
<dbReference type="OrthoDB" id="8297494at2759"/>
<dbReference type="Proteomes" id="UP000198287">
    <property type="component" value="Unassembled WGS sequence"/>
</dbReference>
<keyword evidence="1" id="KW-0812">Transmembrane</keyword>
<keyword evidence="1" id="KW-0472">Membrane</keyword>
<sequence length="261" mass="29774">MTFLFADDEKPKKKNNFLIYLTLFFHALELGYFSVSIAHALLVMFLPCQPGLSSTMLCSSRKVFQNCILLRATFAALEFLVFMQGGAGAGYYLVTVLLTGTAFLWMEFGTFVKQWEVEIADNTGYRRVQVLEKLLNACIRDKIFFRTAILIPTLQIVISFAAIKLLHSGHELIAGVFMWSYLLALSFTLLMFSVAAKVYGMSQKWITDCRGDSRTKYAKKFDRSLRPLRLQFGNNFVEVLTPLVVQEFCLRQMMSLLLVTK</sequence>
<organism evidence="2 3">
    <name type="scientific">Folsomia candida</name>
    <name type="common">Springtail</name>
    <dbReference type="NCBI Taxonomy" id="158441"/>
    <lineage>
        <taxon>Eukaryota</taxon>
        <taxon>Metazoa</taxon>
        <taxon>Ecdysozoa</taxon>
        <taxon>Arthropoda</taxon>
        <taxon>Hexapoda</taxon>
        <taxon>Collembola</taxon>
        <taxon>Entomobryomorpha</taxon>
        <taxon>Isotomoidea</taxon>
        <taxon>Isotomidae</taxon>
        <taxon>Proisotominae</taxon>
        <taxon>Folsomia</taxon>
    </lineage>
</organism>
<accession>A0A226DIL1</accession>
<protein>
    <submittedName>
        <fullName evidence="2">Uncharacterized protein</fullName>
    </submittedName>
</protein>
<name>A0A226DIL1_FOLCA</name>
<proteinExistence type="predicted"/>
<reference evidence="2 3" key="1">
    <citation type="submission" date="2015-12" db="EMBL/GenBank/DDBJ databases">
        <title>The genome of Folsomia candida.</title>
        <authorList>
            <person name="Faddeeva A."/>
            <person name="Derks M.F."/>
            <person name="Anvar Y."/>
            <person name="Smit S."/>
            <person name="Van Straalen N."/>
            <person name="Roelofs D."/>
        </authorList>
    </citation>
    <scope>NUCLEOTIDE SEQUENCE [LARGE SCALE GENOMIC DNA]</scope>
    <source>
        <strain evidence="2 3">VU population</strain>
        <tissue evidence="2">Whole body</tissue>
    </source>
</reference>
<comment type="caution">
    <text evidence="2">The sequence shown here is derived from an EMBL/GenBank/DDBJ whole genome shotgun (WGS) entry which is preliminary data.</text>
</comment>
<feature type="transmembrane region" description="Helical" evidence="1">
    <location>
        <begin position="143"/>
        <end position="166"/>
    </location>
</feature>
<feature type="transmembrane region" description="Helical" evidence="1">
    <location>
        <begin position="172"/>
        <end position="196"/>
    </location>
</feature>
<evidence type="ECO:0000313" key="2">
    <source>
        <dbReference type="EMBL" id="OXA45375.1"/>
    </source>
</evidence>
<gene>
    <name evidence="2" type="ORF">Fcan01_20176</name>
</gene>
<evidence type="ECO:0000313" key="3">
    <source>
        <dbReference type="Proteomes" id="UP000198287"/>
    </source>
</evidence>
<feature type="transmembrane region" description="Helical" evidence="1">
    <location>
        <begin position="89"/>
        <end position="106"/>
    </location>
</feature>
<dbReference type="EMBL" id="LNIX01000018">
    <property type="protein sequence ID" value="OXA45375.1"/>
    <property type="molecule type" value="Genomic_DNA"/>
</dbReference>
<dbReference type="AlphaFoldDB" id="A0A226DIL1"/>